<feature type="transmembrane region" description="Helical" evidence="6">
    <location>
        <begin position="494"/>
        <end position="513"/>
    </location>
</feature>
<feature type="transmembrane region" description="Helical" evidence="6">
    <location>
        <begin position="56"/>
        <end position="79"/>
    </location>
</feature>
<feature type="transmembrane region" description="Helical" evidence="6">
    <location>
        <begin position="191"/>
        <end position="208"/>
    </location>
</feature>
<evidence type="ECO:0000256" key="4">
    <source>
        <dbReference type="ARBA" id="ARBA00022989"/>
    </source>
</evidence>
<dbReference type="GO" id="GO:0005886">
    <property type="term" value="C:plasma membrane"/>
    <property type="evidence" value="ECO:0007669"/>
    <property type="project" value="TreeGrafter"/>
</dbReference>
<dbReference type="Proteomes" id="UP000001887">
    <property type="component" value="Chromosome"/>
</dbReference>
<feature type="transmembrane region" description="Helical" evidence="6">
    <location>
        <begin position="449"/>
        <end position="482"/>
    </location>
</feature>
<dbReference type="InterPro" id="IPR001898">
    <property type="entry name" value="SLC13A/DASS"/>
</dbReference>
<dbReference type="PANTHER" id="PTHR10283">
    <property type="entry name" value="SOLUTE CARRIER FAMILY 13 MEMBER"/>
    <property type="match status" value="1"/>
</dbReference>
<dbReference type="KEGG" id="psl:Psta_2786"/>
<name>D2R7M6_PIRSD</name>
<evidence type="ECO:0000256" key="5">
    <source>
        <dbReference type="ARBA" id="ARBA00023136"/>
    </source>
</evidence>
<evidence type="ECO:0000256" key="1">
    <source>
        <dbReference type="ARBA" id="ARBA00004141"/>
    </source>
</evidence>
<feature type="transmembrane region" description="Helical" evidence="6">
    <location>
        <begin position="380"/>
        <end position="399"/>
    </location>
</feature>
<dbReference type="PANTHER" id="PTHR10283:SF82">
    <property type="entry name" value="SOLUTE CARRIER FAMILY 13 MEMBER 2"/>
    <property type="match status" value="1"/>
</dbReference>
<gene>
    <name evidence="7" type="ordered locus">Psta_2786</name>
</gene>
<feature type="transmembrane region" description="Helical" evidence="6">
    <location>
        <begin position="20"/>
        <end position="44"/>
    </location>
</feature>
<feature type="transmembrane region" description="Helical" evidence="6">
    <location>
        <begin position="411"/>
        <end position="429"/>
    </location>
</feature>
<dbReference type="STRING" id="530564.Psta_2786"/>
<evidence type="ECO:0000256" key="3">
    <source>
        <dbReference type="ARBA" id="ARBA00022692"/>
    </source>
</evidence>
<organism evidence="7 8">
    <name type="scientific">Pirellula staleyi (strain ATCC 27377 / DSM 6068 / ICPB 4128)</name>
    <name type="common">Pirella staleyi</name>
    <dbReference type="NCBI Taxonomy" id="530564"/>
    <lineage>
        <taxon>Bacteria</taxon>
        <taxon>Pseudomonadati</taxon>
        <taxon>Planctomycetota</taxon>
        <taxon>Planctomycetia</taxon>
        <taxon>Pirellulales</taxon>
        <taxon>Pirellulaceae</taxon>
        <taxon>Pirellula</taxon>
    </lineage>
</organism>
<dbReference type="AlphaFoldDB" id="D2R7M6"/>
<dbReference type="EMBL" id="CP001848">
    <property type="protein sequence ID" value="ADB17452.1"/>
    <property type="molecule type" value="Genomic_DNA"/>
</dbReference>
<feature type="transmembrane region" description="Helical" evidence="6">
    <location>
        <begin position="285"/>
        <end position="312"/>
    </location>
</feature>
<keyword evidence="2" id="KW-0813">Transport</keyword>
<feature type="transmembrane region" description="Helical" evidence="6">
    <location>
        <begin position="533"/>
        <end position="553"/>
    </location>
</feature>
<accession>D2R7M6</accession>
<feature type="transmembrane region" description="Helical" evidence="6">
    <location>
        <begin position="246"/>
        <end position="265"/>
    </location>
</feature>
<evidence type="ECO:0000313" key="7">
    <source>
        <dbReference type="EMBL" id="ADB17452.1"/>
    </source>
</evidence>
<dbReference type="OrthoDB" id="9766267at2"/>
<proteinExistence type="predicted"/>
<reference evidence="7 8" key="1">
    <citation type="journal article" date="2009" name="Stand. Genomic Sci.">
        <title>Complete genome sequence of Pirellula staleyi type strain (ATCC 27377).</title>
        <authorList>
            <person name="Clum A."/>
            <person name="Tindall B.J."/>
            <person name="Sikorski J."/>
            <person name="Ivanova N."/>
            <person name="Mavrommatis K."/>
            <person name="Lucas S."/>
            <person name="Glavina del Rio T."/>
            <person name="Nolan M."/>
            <person name="Chen F."/>
            <person name="Tice H."/>
            <person name="Pitluck S."/>
            <person name="Cheng J.F."/>
            <person name="Chertkov O."/>
            <person name="Brettin T."/>
            <person name="Han C."/>
            <person name="Detter J.C."/>
            <person name="Kuske C."/>
            <person name="Bruce D."/>
            <person name="Goodwin L."/>
            <person name="Ovchinikova G."/>
            <person name="Pati A."/>
            <person name="Mikhailova N."/>
            <person name="Chen A."/>
            <person name="Palaniappan K."/>
            <person name="Land M."/>
            <person name="Hauser L."/>
            <person name="Chang Y.J."/>
            <person name="Jeffries C.D."/>
            <person name="Chain P."/>
            <person name="Rohde M."/>
            <person name="Goker M."/>
            <person name="Bristow J."/>
            <person name="Eisen J.A."/>
            <person name="Markowitz V."/>
            <person name="Hugenholtz P."/>
            <person name="Kyrpides N.C."/>
            <person name="Klenk H.P."/>
            <person name="Lapidus A."/>
        </authorList>
    </citation>
    <scope>NUCLEOTIDE SEQUENCE [LARGE SCALE GENOMIC DNA]</scope>
    <source>
        <strain evidence="8">ATCC 27377 / DSM 6068 / ICPB 4128</strain>
    </source>
</reference>
<keyword evidence="3 6" id="KW-0812">Transmembrane</keyword>
<dbReference type="HOGENOM" id="CLU_005170_0_0_0"/>
<protein>
    <submittedName>
        <fullName evidence="7">Anion transporter</fullName>
    </submittedName>
</protein>
<dbReference type="InterPro" id="IPR031312">
    <property type="entry name" value="Na/sul_symport_CS"/>
</dbReference>
<feature type="transmembrane region" description="Helical" evidence="6">
    <location>
        <begin position="214"/>
        <end position="234"/>
    </location>
</feature>
<dbReference type="PROSITE" id="PS01271">
    <property type="entry name" value="NA_SULFATE"/>
    <property type="match status" value="1"/>
</dbReference>
<keyword evidence="5 6" id="KW-0472">Membrane</keyword>
<evidence type="ECO:0000256" key="2">
    <source>
        <dbReference type="ARBA" id="ARBA00022448"/>
    </source>
</evidence>
<keyword evidence="8" id="KW-1185">Reference proteome</keyword>
<sequence>MPDTLPPSTDTSVPWPWIPRVGLLAGPVAALLVYSLLPSGAAGLDHPSRATAAVGIWMAIWWMTEAIAIEATSLLPIILLPLLGIYTDKIRVGDEVTVKSTGAVAQVLSIEKETLRLAFAIPDGDLVERTLPRKQLSKESAVQRAATPYADRSIFLFMGGFMIATALERWGLHRRVAMLVLLSVGTAPRRLVAGFMLATAGISLWISNTATTVMMLPIALSVIQVSLASVTLTKSDSSTSSALGKCLLLGVAYAASIGGVGTLVGTPPNVFFAGFVREKGIELGFAQWMLFACPFAMVYLAIGWATLVYWLFPLGNQSTSGSKQVLEEEWRKLGPMSRGEWQVLTVFLVISLLWITREQIVKWQLLVDWVPSIQSLDDAWIAMAGAVVLFLWPVNLASWEFTLDWRTASKLPWGVLLLFGGGLSLAVAMNDTGLANWIGQQVTVLRVLPTWLLMVVLVAAVILFSELASNIATATAVLPLLYQVAIGLEIDPMLLLVPAALAASCGFMLPVATPPNAIVFGSGHLKVSDMVRAGLVLDLVAVALIPLFTFWWGKWTLGIGQ</sequence>
<evidence type="ECO:0000313" key="8">
    <source>
        <dbReference type="Proteomes" id="UP000001887"/>
    </source>
</evidence>
<dbReference type="eggNOG" id="COG0471">
    <property type="taxonomic scope" value="Bacteria"/>
</dbReference>
<keyword evidence="4 6" id="KW-1133">Transmembrane helix</keyword>
<comment type="subcellular location">
    <subcellularLocation>
        <location evidence="1">Membrane</location>
        <topology evidence="1">Multi-pass membrane protein</topology>
    </subcellularLocation>
</comment>
<dbReference type="GO" id="GO:0015141">
    <property type="term" value="F:succinate transmembrane transporter activity"/>
    <property type="evidence" value="ECO:0007669"/>
    <property type="project" value="UniProtKB-ARBA"/>
</dbReference>
<dbReference type="NCBIfam" id="TIGR00785">
    <property type="entry name" value="dass"/>
    <property type="match status" value="1"/>
</dbReference>
<feature type="transmembrane region" description="Helical" evidence="6">
    <location>
        <begin position="153"/>
        <end position="170"/>
    </location>
</feature>
<evidence type="ECO:0000256" key="6">
    <source>
        <dbReference type="SAM" id="Phobius"/>
    </source>
</evidence>
<dbReference type="Pfam" id="PF00939">
    <property type="entry name" value="Na_sulph_symp"/>
    <property type="match status" value="1"/>
</dbReference>